<dbReference type="EMBL" id="HBHP01008629">
    <property type="protein sequence ID" value="CAD9754770.1"/>
    <property type="molecule type" value="Transcribed_RNA"/>
</dbReference>
<name>A0A7S2TLW3_9EUKA</name>
<evidence type="ECO:0000259" key="6">
    <source>
        <dbReference type="Pfam" id="PF03441"/>
    </source>
</evidence>
<evidence type="ECO:0000256" key="5">
    <source>
        <dbReference type="SAM" id="MobiDB-lite"/>
    </source>
</evidence>
<dbReference type="InterPro" id="IPR002081">
    <property type="entry name" value="Cryptochrome/DNA_photolyase_1"/>
</dbReference>
<dbReference type="PANTHER" id="PTHR11455:SF9">
    <property type="entry name" value="CRYPTOCHROME CIRCADIAN CLOCK 5 ISOFORM X1"/>
    <property type="match status" value="1"/>
</dbReference>
<organism evidence="7">
    <name type="scientific">Lotharella oceanica</name>
    <dbReference type="NCBI Taxonomy" id="641309"/>
    <lineage>
        <taxon>Eukaryota</taxon>
        <taxon>Sar</taxon>
        <taxon>Rhizaria</taxon>
        <taxon>Cercozoa</taxon>
        <taxon>Chlorarachniophyceae</taxon>
        <taxon>Lotharella</taxon>
    </lineage>
</organism>
<comment type="cofactor">
    <cofactor evidence="1">
        <name>FAD</name>
        <dbReference type="ChEBI" id="CHEBI:57692"/>
    </cofactor>
</comment>
<dbReference type="GO" id="GO:0003677">
    <property type="term" value="F:DNA binding"/>
    <property type="evidence" value="ECO:0007669"/>
    <property type="project" value="TreeGrafter"/>
</dbReference>
<dbReference type="PANTHER" id="PTHR11455">
    <property type="entry name" value="CRYPTOCHROME"/>
    <property type="match status" value="1"/>
</dbReference>
<protein>
    <recommendedName>
        <fullName evidence="6">Cryptochrome/DNA photolyase FAD-binding domain-containing protein</fullName>
    </recommendedName>
</protein>
<comment type="similarity">
    <text evidence="2">Belongs to the DNA photolyase class-1 family.</text>
</comment>
<dbReference type="GO" id="GO:0003904">
    <property type="term" value="F:deoxyribodipyrimidine photo-lyase activity"/>
    <property type="evidence" value="ECO:0007669"/>
    <property type="project" value="TreeGrafter"/>
</dbReference>
<reference evidence="7" key="1">
    <citation type="submission" date="2021-01" db="EMBL/GenBank/DDBJ databases">
        <authorList>
            <person name="Corre E."/>
            <person name="Pelletier E."/>
            <person name="Niang G."/>
            <person name="Scheremetjew M."/>
            <person name="Finn R."/>
            <person name="Kale V."/>
            <person name="Holt S."/>
            <person name="Cochrane G."/>
            <person name="Meng A."/>
            <person name="Brown T."/>
            <person name="Cohen L."/>
        </authorList>
    </citation>
    <scope>NUCLEOTIDE SEQUENCE</scope>
    <source>
        <strain evidence="7">CCMP622</strain>
    </source>
</reference>
<accession>A0A7S2TLW3</accession>
<keyword evidence="3" id="KW-0285">Flavoprotein</keyword>
<dbReference type="GO" id="GO:0071949">
    <property type="term" value="F:FAD binding"/>
    <property type="evidence" value="ECO:0007669"/>
    <property type="project" value="TreeGrafter"/>
</dbReference>
<keyword evidence="4" id="KW-0274">FAD</keyword>
<evidence type="ECO:0000313" key="7">
    <source>
        <dbReference type="EMBL" id="CAD9754770.1"/>
    </source>
</evidence>
<feature type="compositionally biased region" description="Basic residues" evidence="5">
    <location>
        <begin position="161"/>
        <end position="174"/>
    </location>
</feature>
<proteinExistence type="inferred from homology"/>
<feature type="region of interest" description="Disordered" evidence="5">
    <location>
        <begin position="142"/>
        <end position="200"/>
    </location>
</feature>
<evidence type="ECO:0000256" key="2">
    <source>
        <dbReference type="ARBA" id="ARBA00005862"/>
    </source>
</evidence>
<dbReference type="Gene3D" id="1.10.579.10">
    <property type="entry name" value="DNA Cyclobutane Dipyrimidine Photolyase, subunit A, domain 3"/>
    <property type="match status" value="1"/>
</dbReference>
<feature type="compositionally biased region" description="Polar residues" evidence="5">
    <location>
        <begin position="175"/>
        <end position="188"/>
    </location>
</feature>
<dbReference type="Pfam" id="PF03441">
    <property type="entry name" value="FAD_binding_7"/>
    <property type="match status" value="1"/>
</dbReference>
<dbReference type="InterPro" id="IPR036134">
    <property type="entry name" value="Crypto/Photolyase_FAD-like_sf"/>
</dbReference>
<dbReference type="SUPFAM" id="SSF48173">
    <property type="entry name" value="Cryptochrome/photolyase FAD-binding domain"/>
    <property type="match status" value="1"/>
</dbReference>
<evidence type="ECO:0000256" key="4">
    <source>
        <dbReference type="ARBA" id="ARBA00022827"/>
    </source>
</evidence>
<gene>
    <name evidence="7" type="ORF">LSP00402_LOCUS5378</name>
</gene>
<feature type="domain" description="Cryptochrome/DNA photolyase FAD-binding" evidence="6">
    <location>
        <begin position="1"/>
        <end position="139"/>
    </location>
</feature>
<evidence type="ECO:0000256" key="1">
    <source>
        <dbReference type="ARBA" id="ARBA00001974"/>
    </source>
</evidence>
<dbReference type="AlphaFoldDB" id="A0A7S2TLW3"/>
<dbReference type="InterPro" id="IPR005101">
    <property type="entry name" value="Cryptochr/Photolyase_FAD-bd"/>
</dbReference>
<feature type="compositionally biased region" description="Basic and acidic residues" evidence="5">
    <location>
        <begin position="147"/>
        <end position="160"/>
    </location>
</feature>
<sequence length="200" mass="23109">MRALLKGGWINFRMRAMLVSVASYMLWLDWRPTSRFLAQHFLDYEPGIHYPQFQMQAGTTGINALRVYNPTKQIRDHDKEGKFIKRYVPELANVPTKYIAEPWKMPEKVQQSSGCIIGKDYPGPIVDLKEMYKESRARIGAVRKQLKSKEEAKKVYEKHGSRMRPRARGSKRKISSSSEDGSMKQKSLNEFMGKKPRPGA</sequence>
<evidence type="ECO:0000256" key="3">
    <source>
        <dbReference type="ARBA" id="ARBA00022630"/>
    </source>
</evidence>